<comment type="subcellular location">
    <subcellularLocation>
        <location evidence="1">Nucleus</location>
    </subcellularLocation>
</comment>
<dbReference type="InterPro" id="IPR051615">
    <property type="entry name" value="Transcr_Regulatory_Elem"/>
</dbReference>
<dbReference type="PANTHER" id="PTHR31313">
    <property type="entry name" value="TY1 ENHANCER ACTIVATOR"/>
    <property type="match status" value="1"/>
</dbReference>
<dbReference type="Proteomes" id="UP000053758">
    <property type="component" value="Unassembled WGS sequence"/>
</dbReference>
<dbReference type="InterPro" id="IPR036864">
    <property type="entry name" value="Zn2-C6_fun-type_DNA-bd_sf"/>
</dbReference>
<keyword evidence="7" id="KW-0539">Nucleus</keyword>
<keyword evidence="5" id="KW-0238">DNA-binding</keyword>
<dbReference type="EMBL" id="DF830086">
    <property type="protein sequence ID" value="GAK67527.1"/>
    <property type="molecule type" value="Genomic_DNA"/>
</dbReference>
<evidence type="ECO:0000256" key="1">
    <source>
        <dbReference type="ARBA" id="ARBA00004123"/>
    </source>
</evidence>
<dbReference type="SMART" id="SM00066">
    <property type="entry name" value="GAL4"/>
    <property type="match status" value="1"/>
</dbReference>
<dbReference type="Pfam" id="PF00172">
    <property type="entry name" value="Zn_clus"/>
    <property type="match status" value="1"/>
</dbReference>
<dbReference type="GO" id="GO:0006351">
    <property type="term" value="P:DNA-templated transcription"/>
    <property type="evidence" value="ECO:0007669"/>
    <property type="project" value="InterPro"/>
</dbReference>
<accession>A0A081CLI1</accession>
<dbReference type="PROSITE" id="PS00463">
    <property type="entry name" value="ZN2_CY6_FUNGAL_1"/>
    <property type="match status" value="1"/>
</dbReference>
<evidence type="ECO:0000256" key="4">
    <source>
        <dbReference type="ARBA" id="ARBA00023015"/>
    </source>
</evidence>
<dbReference type="GO" id="GO:0005634">
    <property type="term" value="C:nucleus"/>
    <property type="evidence" value="ECO:0007669"/>
    <property type="project" value="UniProtKB-SubCell"/>
</dbReference>
<dbReference type="SMART" id="SM00906">
    <property type="entry name" value="Fungal_trans"/>
    <property type="match status" value="1"/>
</dbReference>
<name>A0A081CLI1_PSEA2</name>
<dbReference type="Gene3D" id="4.10.240.10">
    <property type="entry name" value="Zn(2)-C6 fungal-type DNA-binding domain"/>
    <property type="match status" value="1"/>
</dbReference>
<evidence type="ECO:0000313" key="9">
    <source>
        <dbReference type="Proteomes" id="UP000053758"/>
    </source>
</evidence>
<evidence type="ECO:0000256" key="3">
    <source>
        <dbReference type="ARBA" id="ARBA00022833"/>
    </source>
</evidence>
<keyword evidence="6" id="KW-0804">Transcription</keyword>
<dbReference type="PROSITE" id="PS50048">
    <property type="entry name" value="ZN2_CY6_FUNGAL_2"/>
    <property type="match status" value="1"/>
</dbReference>
<organism evidence="8 9">
    <name type="scientific">Pseudozyma antarctica</name>
    <name type="common">Yeast</name>
    <name type="synonym">Candida antarctica</name>
    <dbReference type="NCBI Taxonomy" id="84753"/>
    <lineage>
        <taxon>Eukaryota</taxon>
        <taxon>Fungi</taxon>
        <taxon>Dikarya</taxon>
        <taxon>Basidiomycota</taxon>
        <taxon>Ustilaginomycotina</taxon>
        <taxon>Ustilaginomycetes</taxon>
        <taxon>Ustilaginales</taxon>
        <taxon>Ustilaginaceae</taxon>
        <taxon>Moesziomyces</taxon>
    </lineage>
</organism>
<proteinExistence type="predicted"/>
<dbReference type="CDD" id="cd12148">
    <property type="entry name" value="fungal_TF_MHR"/>
    <property type="match status" value="1"/>
</dbReference>
<dbReference type="GO" id="GO:0003677">
    <property type="term" value="F:DNA binding"/>
    <property type="evidence" value="ECO:0007669"/>
    <property type="project" value="UniProtKB-KW"/>
</dbReference>
<evidence type="ECO:0000256" key="6">
    <source>
        <dbReference type="ARBA" id="ARBA00023163"/>
    </source>
</evidence>
<evidence type="ECO:0000256" key="2">
    <source>
        <dbReference type="ARBA" id="ARBA00022723"/>
    </source>
</evidence>
<evidence type="ECO:0000256" key="7">
    <source>
        <dbReference type="ARBA" id="ARBA00023242"/>
    </source>
</evidence>
<dbReference type="Pfam" id="PF04082">
    <property type="entry name" value="Fungal_trans"/>
    <property type="match status" value="1"/>
</dbReference>
<dbReference type="CDD" id="cd00067">
    <property type="entry name" value="GAL4"/>
    <property type="match status" value="1"/>
</dbReference>
<dbReference type="PANTHER" id="PTHR31313:SF78">
    <property type="entry name" value="TRANSCRIPTION FACTOR DOMAIN-CONTAINING PROTEIN"/>
    <property type="match status" value="1"/>
</dbReference>
<dbReference type="InterPro" id="IPR007219">
    <property type="entry name" value="XnlR_reg_dom"/>
</dbReference>
<dbReference type="RefSeq" id="XP_014654175.1">
    <property type="nucleotide sequence ID" value="XM_014798689.1"/>
</dbReference>
<keyword evidence="2" id="KW-0479">Metal-binding</keyword>
<dbReference type="GeneID" id="26306564"/>
<reference evidence="9" key="1">
    <citation type="journal article" date="2014" name="Genome Announc.">
        <title>Draft Genome Sequence of the Yeast Pseudozyma antarctica Type Strain JCM10317, a Producer of the Glycolipid Biosurfactants, Mannosylerythritol Lipids.</title>
        <authorList>
            <person name="Saika A."/>
            <person name="Koike H."/>
            <person name="Hori T."/>
            <person name="Fukuoka T."/>
            <person name="Sato S."/>
            <person name="Habe H."/>
            <person name="Kitamoto D."/>
            <person name="Morita T."/>
        </authorList>
    </citation>
    <scope>NUCLEOTIDE SEQUENCE [LARGE SCALE GENOMIC DNA]</scope>
    <source>
        <strain evidence="9">JCM 10317</strain>
    </source>
</reference>
<gene>
    <name evidence="8" type="ORF">PAN0_019c5755</name>
</gene>
<keyword evidence="3" id="KW-0862">Zinc</keyword>
<keyword evidence="9" id="KW-1185">Reference proteome</keyword>
<sequence>MTKASAPPPASSSSATASTPPPTNTTTAGESGRIRSSRACLHCSRRKVKCDGLQPCNNCSKDNTLCEYGAQKKRGPPKGCEPKGGRKKKLSDAPSDAKPATSSTPSVGPSAKRKAQPSTHTEAPAPPLPPSKLARASPIHARSPLSRSPSRLPSFNSSLPPPNSHVYFNGSTEAAATSSSLSSSSKWDPLSQPRSMAEPTASRSQSYVRSPLPAHERSATHSQPPPSSSYNPSSSTADHLPWPRSAHSHPSTTPSPSLSRRNTYLNGDPTNDAAYPASSYPSTTHASRSTASNPTTQHYSQSYSSQHAHSHHQADYHHPDAWPVSSSSPADARFSHDQPATSTYQYDSYPLQAPLRDYHRPSPVGSHRSMPPPPPHTMTSQPHSSYDTASHQDRSTNSPFSARANPAPSTSTFASPRAQTTRTLYESPNTHYTSSGPSPLERISAMPPSTTTLASRHPVSASRSTEPASSSVSQPLPSAASTSSHVSIPTTSPAFTGPSHGYSPSSTAMPHRPWYNGSQPSSPRGAASIPRSQISSPGAHWLDYHIRPGSAAANHPPSTSRTHLEDRLPPHILQRLLDIYQVFVHPHWPIIYLPSFTSLHSLKRSRPIVFEAILAVASNTFDPFLDTAAGDEQQSVNPLFDGLYAESPLGLDLAWKSNELRDHFVNRVKARIFEGKFVQDIGTIQAAILISVIELGCGNTSSAFQFGGIACRMALDMNLHRCSSQASASAASSIHGDGGATDNADGERSEARRSGSQLQERLRVFWACFILDKILSTALDKPAQLRTAEIECDWPSVQEADEYDLWINETTRKFVDKGQLTRLEGVKVHALSSFKAWAEVMAILERILEEVYSPQAKRDRRRTKGASDYEALLRLNDRLSKWRADLPSHLKWSGTWTSPDVLFSAQSQSAYADRKESDPHRGLPPQILTMRAWYCTCLILLHRPRVPKLLEGPKEHATGTSEDVDAAAQSDAKSPAAKKGKKGSQASAKDKRSPAGLDICNAAAKEVCDILHVYGSSFRIRKISSSWVYLIFQSATIHAALAASKSVVAFKARQSSIWSRRGSKVAFGELGAPLAEDHHELSASAEDAEAHANGAEVFSSEARHVPEAELEGASELVKTSALYLAECVRYLKRIGPTWQSASNHVSVLRNLCIASAQARPLSPTLKHARGVAQPDPQASNQPVGAVKQEPAAFDPDQRGAPANDVGASMHGHAHQMGGPPAGGHGEHAAIAVHESGLDAQASYAAPIAQHMYHEDRKAETMHMPSAATAAAGTTGTTSELAMANTDAMQPHFLASQGYAPPAHPPAQLLPPAGVGVHSHLPPPHHAHHGHHGHQQAGYPINANDAAFWASMPVASEGYNEWDEFFRAFNPGGAAADVTANPNYHPTAAVDLITALQDPNRLLNGLQ</sequence>
<protein>
    <submittedName>
        <fullName evidence="8">Uncharacterized protein</fullName>
    </submittedName>
</protein>
<evidence type="ECO:0000256" key="5">
    <source>
        <dbReference type="ARBA" id="ARBA00023125"/>
    </source>
</evidence>
<dbReference type="HOGENOM" id="CLU_268736_0_0_1"/>
<dbReference type="GO" id="GO:0008270">
    <property type="term" value="F:zinc ion binding"/>
    <property type="evidence" value="ECO:0007669"/>
    <property type="project" value="InterPro"/>
</dbReference>
<dbReference type="SUPFAM" id="SSF57701">
    <property type="entry name" value="Zn2/Cys6 DNA-binding domain"/>
    <property type="match status" value="1"/>
</dbReference>
<evidence type="ECO:0000313" key="8">
    <source>
        <dbReference type="EMBL" id="GAK67527.1"/>
    </source>
</evidence>
<keyword evidence="4" id="KW-0805">Transcription regulation</keyword>
<dbReference type="GO" id="GO:0000981">
    <property type="term" value="F:DNA-binding transcription factor activity, RNA polymerase II-specific"/>
    <property type="evidence" value="ECO:0007669"/>
    <property type="project" value="InterPro"/>
</dbReference>
<dbReference type="OrthoDB" id="2428527at2759"/>
<dbReference type="InterPro" id="IPR001138">
    <property type="entry name" value="Zn2Cys6_DnaBD"/>
</dbReference>